<proteinExistence type="predicted"/>
<dbReference type="Proteomes" id="UP000620327">
    <property type="component" value="Unassembled WGS sequence"/>
</dbReference>
<feature type="transmembrane region" description="Helical" evidence="7">
    <location>
        <begin position="134"/>
        <end position="154"/>
    </location>
</feature>
<dbReference type="RefSeq" id="WP_187013217.1">
    <property type="nucleotide sequence ID" value="NZ_JACOQI010000001.1"/>
</dbReference>
<feature type="transmembrane region" description="Helical" evidence="7">
    <location>
        <begin position="92"/>
        <end position="114"/>
    </location>
</feature>
<dbReference type="NCBIfam" id="TIGR00797">
    <property type="entry name" value="matE"/>
    <property type="match status" value="1"/>
</dbReference>
<keyword evidence="2" id="KW-0813">Transport</keyword>
<comment type="caution">
    <text evidence="8">The sequence shown here is derived from an EMBL/GenBank/DDBJ whole genome shotgun (WGS) entry which is preliminary data.</text>
</comment>
<evidence type="ECO:0000256" key="1">
    <source>
        <dbReference type="ARBA" id="ARBA00004651"/>
    </source>
</evidence>
<feature type="transmembrane region" description="Helical" evidence="7">
    <location>
        <begin position="49"/>
        <end position="71"/>
    </location>
</feature>
<feature type="transmembrane region" description="Helical" evidence="7">
    <location>
        <begin position="408"/>
        <end position="432"/>
    </location>
</feature>
<feature type="transmembrane region" description="Helical" evidence="7">
    <location>
        <begin position="12"/>
        <end position="29"/>
    </location>
</feature>
<evidence type="ECO:0000256" key="7">
    <source>
        <dbReference type="SAM" id="Phobius"/>
    </source>
</evidence>
<reference evidence="8" key="1">
    <citation type="submission" date="2020-08" db="EMBL/GenBank/DDBJ databases">
        <title>Genome public.</title>
        <authorList>
            <person name="Liu C."/>
            <person name="Sun Q."/>
        </authorList>
    </citation>
    <scope>NUCLEOTIDE SEQUENCE</scope>
    <source>
        <strain evidence="8">BX15</strain>
    </source>
</reference>
<keyword evidence="9" id="KW-1185">Reference proteome</keyword>
<dbReference type="GO" id="GO:0015297">
    <property type="term" value="F:antiporter activity"/>
    <property type="evidence" value="ECO:0007669"/>
    <property type="project" value="InterPro"/>
</dbReference>
<feature type="transmembrane region" description="Helical" evidence="7">
    <location>
        <begin position="324"/>
        <end position="345"/>
    </location>
</feature>
<evidence type="ECO:0000256" key="2">
    <source>
        <dbReference type="ARBA" id="ARBA00022448"/>
    </source>
</evidence>
<keyword evidence="4 7" id="KW-0812">Transmembrane</keyword>
<organism evidence="8 9">
    <name type="scientific">Dysosmobacter segnis</name>
    <dbReference type="NCBI Taxonomy" id="2763042"/>
    <lineage>
        <taxon>Bacteria</taxon>
        <taxon>Bacillati</taxon>
        <taxon>Bacillota</taxon>
        <taxon>Clostridia</taxon>
        <taxon>Eubacteriales</taxon>
        <taxon>Oscillospiraceae</taxon>
        <taxon>Dysosmobacter</taxon>
    </lineage>
</organism>
<keyword evidence="5 7" id="KW-1133">Transmembrane helix</keyword>
<evidence type="ECO:0000313" key="9">
    <source>
        <dbReference type="Proteomes" id="UP000620327"/>
    </source>
</evidence>
<evidence type="ECO:0000256" key="3">
    <source>
        <dbReference type="ARBA" id="ARBA00022475"/>
    </source>
</evidence>
<feature type="transmembrane region" description="Helical" evidence="7">
    <location>
        <begin position="166"/>
        <end position="186"/>
    </location>
</feature>
<feature type="transmembrane region" description="Helical" evidence="7">
    <location>
        <begin position="288"/>
        <end position="304"/>
    </location>
</feature>
<evidence type="ECO:0000256" key="6">
    <source>
        <dbReference type="ARBA" id="ARBA00023136"/>
    </source>
</evidence>
<dbReference type="InterPro" id="IPR048279">
    <property type="entry name" value="MdtK-like"/>
</dbReference>
<evidence type="ECO:0000256" key="5">
    <source>
        <dbReference type="ARBA" id="ARBA00022989"/>
    </source>
</evidence>
<evidence type="ECO:0000313" key="8">
    <source>
        <dbReference type="EMBL" id="MBC5768811.1"/>
    </source>
</evidence>
<dbReference type="Pfam" id="PF01554">
    <property type="entry name" value="MatE"/>
    <property type="match status" value="2"/>
</dbReference>
<protein>
    <submittedName>
        <fullName evidence="8">MATE family efflux transporter</fullName>
    </submittedName>
</protein>
<dbReference type="GO" id="GO:0042910">
    <property type="term" value="F:xenobiotic transmembrane transporter activity"/>
    <property type="evidence" value="ECO:0007669"/>
    <property type="project" value="InterPro"/>
</dbReference>
<evidence type="ECO:0000256" key="4">
    <source>
        <dbReference type="ARBA" id="ARBA00022692"/>
    </source>
</evidence>
<dbReference type="PIRSF" id="PIRSF006603">
    <property type="entry name" value="DinF"/>
    <property type="match status" value="1"/>
</dbReference>
<dbReference type="InterPro" id="IPR047135">
    <property type="entry name" value="YsiQ"/>
</dbReference>
<feature type="transmembrane region" description="Helical" evidence="7">
    <location>
        <begin position="192"/>
        <end position="218"/>
    </location>
</feature>
<dbReference type="InterPro" id="IPR002528">
    <property type="entry name" value="MATE_fam"/>
</dbReference>
<sequence length="461" mass="49739">MNFSYLRREPGFYRRVFTLALPVVLQNLITTSLGFMDTFMVGLVGQEQMSAVTVANVPIYIIQLIVFGLQSGSRVLISQFWGRGDRESINRVMGIGFFVAGGISTLCALTMGLFPRQVLMLITDNARLVELGTSYIRIVGFSYILNSLSSIYIGMQQSIENPRFGMTVFAISTVCNTVGNYILIFGKLGLPALGITGAAIATFSSRVVEFVISLVYALRCKQMPLMPACILRPGKATFRSFVKFSTPVLLNETLWGTGTSLYTVIMGHMAGSTDLISAYTVAGNIDKMVTVAIFGVAAAAAVIVGKEVGMGGKNAYPIGQALTFVAFCTGFGVAIAEQLLFWLVLKPHVLPLFSMTAASASLCVTMMICYSISAPLHAFATTGIVGVLRGGGDVRIAMLIDVLPLWCFTLPLLVLLGLVLHAPIAIFCFIMATESALKVPFGLHRIRSGKWIHDVTQDLNA</sequence>
<accession>A0A923MEW2</accession>
<dbReference type="PANTHER" id="PTHR42925:SF2">
    <property type="entry name" value="NA+ DRIVEN MULTIDRUG EFFLUX PUMP"/>
    <property type="match status" value="1"/>
</dbReference>
<dbReference type="AlphaFoldDB" id="A0A923MEW2"/>
<dbReference type="GO" id="GO:0005886">
    <property type="term" value="C:plasma membrane"/>
    <property type="evidence" value="ECO:0007669"/>
    <property type="project" value="UniProtKB-SubCell"/>
</dbReference>
<feature type="transmembrane region" description="Helical" evidence="7">
    <location>
        <begin position="352"/>
        <end position="373"/>
    </location>
</feature>
<keyword evidence="6 7" id="KW-0472">Membrane</keyword>
<dbReference type="PANTHER" id="PTHR42925">
    <property type="entry name" value="MULTIDRUG AND TOXIN EFFLUX PROTEIN MATE FAMILY"/>
    <property type="match status" value="1"/>
</dbReference>
<keyword evidence="3" id="KW-1003">Cell membrane</keyword>
<comment type="subcellular location">
    <subcellularLocation>
        <location evidence="1">Cell membrane</location>
        <topology evidence="1">Multi-pass membrane protein</topology>
    </subcellularLocation>
</comment>
<dbReference type="EMBL" id="JACOQI010000001">
    <property type="protein sequence ID" value="MBC5768811.1"/>
    <property type="molecule type" value="Genomic_DNA"/>
</dbReference>
<gene>
    <name evidence="8" type="ORF">H8Z83_00390</name>
</gene>
<name>A0A923MEW2_9FIRM</name>